<dbReference type="Proteomes" id="UP000321046">
    <property type="component" value="Unassembled WGS sequence"/>
</dbReference>
<reference evidence="2 3" key="1">
    <citation type="submission" date="2019-08" db="EMBL/GenBank/DDBJ databases">
        <title>Bradymonadales sp. TMQ2.</title>
        <authorList>
            <person name="Liang Q."/>
        </authorList>
    </citation>
    <scope>NUCLEOTIDE SEQUENCE [LARGE SCALE GENOMIC DNA]</scope>
    <source>
        <strain evidence="2 3">TMQ2</strain>
    </source>
</reference>
<dbReference type="InterPro" id="IPR011990">
    <property type="entry name" value="TPR-like_helical_dom_sf"/>
</dbReference>
<organism evidence="2 3">
    <name type="scientific">Lujinxingia vulgaris</name>
    <dbReference type="NCBI Taxonomy" id="2600176"/>
    <lineage>
        <taxon>Bacteria</taxon>
        <taxon>Deltaproteobacteria</taxon>
        <taxon>Bradymonadales</taxon>
        <taxon>Lujinxingiaceae</taxon>
        <taxon>Lujinxingia</taxon>
    </lineage>
</organism>
<dbReference type="EMBL" id="VOSL01000054">
    <property type="protein sequence ID" value="TXD34662.1"/>
    <property type="molecule type" value="Genomic_DNA"/>
</dbReference>
<feature type="compositionally biased region" description="Pro residues" evidence="1">
    <location>
        <begin position="189"/>
        <end position="198"/>
    </location>
</feature>
<protein>
    <recommendedName>
        <fullName evidence="4">Tetratricopeptide repeat protein</fullName>
    </recommendedName>
</protein>
<dbReference type="RefSeq" id="WP_146975118.1">
    <property type="nucleotide sequence ID" value="NZ_VOSL01000054.1"/>
</dbReference>
<sequence>MTPNPIDDYLQRAEALWSEGTHLPDAEALRQLAIDAGFNAELSEHADARALEATAQARDLLAIDDPDAAEPHLRQAVLLSPVRLEAHMLLASLYARRFETSGDTELRQQARQLALRCQELSPKHTPSAELLKELGMVEQRDTMSWKQAALITAILVGISASMSLCVRYTMVPPEDENAREEVREHFEQTPPPQELPSR</sequence>
<evidence type="ECO:0000256" key="1">
    <source>
        <dbReference type="SAM" id="MobiDB-lite"/>
    </source>
</evidence>
<gene>
    <name evidence="2" type="ORF">FRC96_13700</name>
</gene>
<feature type="region of interest" description="Disordered" evidence="1">
    <location>
        <begin position="174"/>
        <end position="198"/>
    </location>
</feature>
<evidence type="ECO:0008006" key="4">
    <source>
        <dbReference type="Google" id="ProtNLM"/>
    </source>
</evidence>
<dbReference type="OrthoDB" id="5508554at2"/>
<accession>A0A5C6WYS0</accession>
<dbReference type="Gene3D" id="1.25.40.10">
    <property type="entry name" value="Tetratricopeptide repeat domain"/>
    <property type="match status" value="1"/>
</dbReference>
<evidence type="ECO:0000313" key="2">
    <source>
        <dbReference type="EMBL" id="TXD34662.1"/>
    </source>
</evidence>
<comment type="caution">
    <text evidence="2">The sequence shown here is derived from an EMBL/GenBank/DDBJ whole genome shotgun (WGS) entry which is preliminary data.</text>
</comment>
<dbReference type="AlphaFoldDB" id="A0A5C6WYS0"/>
<name>A0A5C6WYS0_9DELT</name>
<evidence type="ECO:0000313" key="3">
    <source>
        <dbReference type="Proteomes" id="UP000321046"/>
    </source>
</evidence>
<proteinExistence type="predicted"/>